<dbReference type="Pfam" id="PF12341">
    <property type="entry name" value="Mcl1_mid"/>
    <property type="match status" value="1"/>
</dbReference>
<evidence type="ECO:0000313" key="8">
    <source>
        <dbReference type="EMBL" id="MBA4627945.1"/>
    </source>
</evidence>
<feature type="compositionally biased region" description="Low complexity" evidence="5">
    <location>
        <begin position="274"/>
        <end position="287"/>
    </location>
</feature>
<reference evidence="8" key="2">
    <citation type="submission" date="2020-07" db="EMBL/GenBank/DDBJ databases">
        <authorList>
            <person name="Vera ALvarez R."/>
            <person name="Arias-Moreno D.M."/>
            <person name="Jimenez-Jacinto V."/>
            <person name="Jimenez-Bremont J.F."/>
            <person name="Swaminathan K."/>
            <person name="Moose S.P."/>
            <person name="Guerrero-Gonzalez M.L."/>
            <person name="Marino-Ramirez L."/>
            <person name="Landsman D."/>
            <person name="Rodriguez-Kessler M."/>
            <person name="Delgado-Sanchez P."/>
        </authorList>
    </citation>
    <scope>NUCLEOTIDE SEQUENCE</scope>
    <source>
        <tissue evidence="8">Cladode</tissue>
    </source>
</reference>
<evidence type="ECO:0000256" key="5">
    <source>
        <dbReference type="SAM" id="MobiDB-lite"/>
    </source>
</evidence>
<feature type="domain" description="WDHD1/CFT4 helical bundle" evidence="7">
    <location>
        <begin position="123"/>
        <end position="226"/>
    </location>
</feature>
<evidence type="ECO:0000256" key="4">
    <source>
        <dbReference type="ARBA" id="ARBA00023242"/>
    </source>
</evidence>
<dbReference type="AlphaFoldDB" id="A0A7C9D0F5"/>
<evidence type="ECO:0000256" key="1">
    <source>
        <dbReference type="ARBA" id="ARBA00004123"/>
    </source>
</evidence>
<feature type="domain" description="WDHD1/CFT4 second beta-propeller" evidence="6">
    <location>
        <begin position="2"/>
        <end position="114"/>
    </location>
</feature>
<evidence type="ECO:0000256" key="3">
    <source>
        <dbReference type="ARBA" id="ARBA00022737"/>
    </source>
</evidence>
<protein>
    <submittedName>
        <fullName evidence="8">Uncharacterized protein</fullName>
    </submittedName>
</protein>
<comment type="subcellular location">
    <subcellularLocation>
        <location evidence="1">Nucleus</location>
    </subcellularLocation>
</comment>
<keyword evidence="2" id="KW-0853">WD repeat</keyword>
<dbReference type="GO" id="GO:0006281">
    <property type="term" value="P:DNA repair"/>
    <property type="evidence" value="ECO:0007669"/>
    <property type="project" value="TreeGrafter"/>
</dbReference>
<accession>A0A7C9D0F5</accession>
<feature type="compositionally biased region" description="Basic and acidic residues" evidence="5">
    <location>
        <begin position="335"/>
        <end position="359"/>
    </location>
</feature>
<proteinExistence type="predicted"/>
<feature type="compositionally biased region" description="Polar residues" evidence="5">
    <location>
        <begin position="324"/>
        <end position="334"/>
    </location>
</feature>
<organism evidence="8">
    <name type="scientific">Opuntia streptacantha</name>
    <name type="common">Prickly pear cactus</name>
    <name type="synonym">Opuntia cardona</name>
    <dbReference type="NCBI Taxonomy" id="393608"/>
    <lineage>
        <taxon>Eukaryota</taxon>
        <taxon>Viridiplantae</taxon>
        <taxon>Streptophyta</taxon>
        <taxon>Embryophyta</taxon>
        <taxon>Tracheophyta</taxon>
        <taxon>Spermatophyta</taxon>
        <taxon>Magnoliopsida</taxon>
        <taxon>eudicotyledons</taxon>
        <taxon>Gunneridae</taxon>
        <taxon>Pentapetalae</taxon>
        <taxon>Caryophyllales</taxon>
        <taxon>Cactineae</taxon>
        <taxon>Cactaceae</taxon>
        <taxon>Opuntioideae</taxon>
        <taxon>Opuntia</taxon>
    </lineage>
</organism>
<dbReference type="GO" id="GO:0000278">
    <property type="term" value="P:mitotic cell cycle"/>
    <property type="evidence" value="ECO:0007669"/>
    <property type="project" value="TreeGrafter"/>
</dbReference>
<dbReference type="PANTHER" id="PTHR19932">
    <property type="entry name" value="WD REPEAT AND HMG-BOX DNA BINDING PROTEIN"/>
    <property type="match status" value="1"/>
</dbReference>
<evidence type="ECO:0000259" key="7">
    <source>
        <dbReference type="Pfam" id="PF20946"/>
    </source>
</evidence>
<dbReference type="PANTHER" id="PTHR19932:SF10">
    <property type="entry name" value="WD REPEAT AND HMG-BOX DNA-BINDING PROTEIN 1"/>
    <property type="match status" value="1"/>
</dbReference>
<feature type="region of interest" description="Disordered" evidence="5">
    <location>
        <begin position="274"/>
        <end position="299"/>
    </location>
</feature>
<dbReference type="GO" id="GO:0003682">
    <property type="term" value="F:chromatin binding"/>
    <property type="evidence" value="ECO:0007669"/>
    <property type="project" value="TreeGrafter"/>
</dbReference>
<keyword evidence="4" id="KW-0539">Nucleus</keyword>
<evidence type="ECO:0000259" key="6">
    <source>
        <dbReference type="Pfam" id="PF12341"/>
    </source>
</evidence>
<sequence>MLEFRVFNVSNGTQPVRGRLPLSPGSSLTWFGFSEEGQLASHDSKGVLRVYTEQFGGSWLPLFSASKIKKPDENYWVVGLNSEKLFCIICKTPDMYPKVSSKPVLSLLDLSFPLASSDLGSDALENEFIMRHMQLSQIQKRIDETEIAGLDATALDDAAFNTEAALDRCILRLIASCCNGDKLVRATELVKLLSLEKSVRGAIKLVTALKLPNLAERFNSILEDRLLDEATKNMELPQSNLHLGTSTRTDTVNKAFISPDTSINKSAIRNNVVNKNVSSNPSNEPSEPITPLPAPKLKAPLFPKKAKSQEGGNITHETTVLNRLSASDNVQGSTEPKKVAFADGAMKKEKVTESAEKVQFRGASNPFAKPLSDLDVRPKNPFAKSSNSQEKASLLDSIKKMKSLS</sequence>
<name>A0A7C9D0F5_OPUST</name>
<dbReference type="InterPro" id="IPR022100">
    <property type="entry name" value="WDHD1/CFT4_beta-prop_2nd"/>
</dbReference>
<dbReference type="Pfam" id="PF20946">
    <property type="entry name" value="Ctf4_C"/>
    <property type="match status" value="1"/>
</dbReference>
<reference evidence="8" key="1">
    <citation type="journal article" date="2013" name="J. Plant Res.">
        <title>Effect of fungi and light on seed germination of three Opuntia species from semiarid lands of central Mexico.</title>
        <authorList>
            <person name="Delgado-Sanchez P."/>
            <person name="Jimenez-Bremont J.F."/>
            <person name="Guerrero-Gonzalez Mde L."/>
            <person name="Flores J."/>
        </authorList>
    </citation>
    <scope>NUCLEOTIDE SEQUENCE</scope>
    <source>
        <tissue evidence="8">Cladode</tissue>
    </source>
</reference>
<keyword evidence="3" id="KW-0677">Repeat</keyword>
<dbReference type="EMBL" id="GISG01064273">
    <property type="protein sequence ID" value="MBA4627945.1"/>
    <property type="molecule type" value="Transcribed_RNA"/>
</dbReference>
<dbReference type="InterPro" id="IPR048591">
    <property type="entry name" value="WDHD1/CFT4_hel"/>
</dbReference>
<dbReference type="GO" id="GO:0043596">
    <property type="term" value="C:nuclear replication fork"/>
    <property type="evidence" value="ECO:0007669"/>
    <property type="project" value="TreeGrafter"/>
</dbReference>
<feature type="region of interest" description="Disordered" evidence="5">
    <location>
        <begin position="324"/>
        <end position="405"/>
    </location>
</feature>
<dbReference type="GO" id="GO:0006261">
    <property type="term" value="P:DNA-templated DNA replication"/>
    <property type="evidence" value="ECO:0007669"/>
    <property type="project" value="TreeGrafter"/>
</dbReference>
<evidence type="ECO:0000256" key="2">
    <source>
        <dbReference type="ARBA" id="ARBA00022574"/>
    </source>
</evidence>